<dbReference type="Proteomes" id="UP000236291">
    <property type="component" value="Unassembled WGS sequence"/>
</dbReference>
<evidence type="ECO:0000313" key="3">
    <source>
        <dbReference type="Proteomes" id="UP000236291"/>
    </source>
</evidence>
<sequence length="130" mass="14439">MLLPAKCEERSKEAGKEEHKAERVKIPERDWAQIGIWVHETGLCNPTCIVLKFDLTCDISNLTVIAIFRAISPQPYRNDCTNTQNRFSPPNLSHPLHHSRGQLQSSSVVVAAIATLSAGNAALQQVWPLL</sequence>
<protein>
    <submittedName>
        <fullName evidence="2">Uncharacterized protein</fullName>
    </submittedName>
</protein>
<gene>
    <name evidence="2" type="ORF">L195_g001506</name>
</gene>
<evidence type="ECO:0000313" key="2">
    <source>
        <dbReference type="EMBL" id="PNY05067.1"/>
    </source>
</evidence>
<comment type="caution">
    <text evidence="2">The sequence shown here is derived from an EMBL/GenBank/DDBJ whole genome shotgun (WGS) entry which is preliminary data.</text>
</comment>
<feature type="region of interest" description="Disordered" evidence="1">
    <location>
        <begin position="1"/>
        <end position="20"/>
    </location>
</feature>
<dbReference type="EMBL" id="ASHM01000615">
    <property type="protein sequence ID" value="PNY05067.1"/>
    <property type="molecule type" value="Genomic_DNA"/>
</dbReference>
<name>A0A2K3NPW9_TRIPR</name>
<proteinExistence type="predicted"/>
<organism evidence="2 3">
    <name type="scientific">Trifolium pratense</name>
    <name type="common">Red clover</name>
    <dbReference type="NCBI Taxonomy" id="57577"/>
    <lineage>
        <taxon>Eukaryota</taxon>
        <taxon>Viridiplantae</taxon>
        <taxon>Streptophyta</taxon>
        <taxon>Embryophyta</taxon>
        <taxon>Tracheophyta</taxon>
        <taxon>Spermatophyta</taxon>
        <taxon>Magnoliopsida</taxon>
        <taxon>eudicotyledons</taxon>
        <taxon>Gunneridae</taxon>
        <taxon>Pentapetalae</taxon>
        <taxon>rosids</taxon>
        <taxon>fabids</taxon>
        <taxon>Fabales</taxon>
        <taxon>Fabaceae</taxon>
        <taxon>Papilionoideae</taxon>
        <taxon>50 kb inversion clade</taxon>
        <taxon>NPAAA clade</taxon>
        <taxon>Hologalegina</taxon>
        <taxon>IRL clade</taxon>
        <taxon>Trifolieae</taxon>
        <taxon>Trifolium</taxon>
    </lineage>
</organism>
<accession>A0A2K3NPW9</accession>
<reference evidence="2 3" key="1">
    <citation type="journal article" date="2014" name="Am. J. Bot.">
        <title>Genome assembly and annotation for red clover (Trifolium pratense; Fabaceae).</title>
        <authorList>
            <person name="Istvanek J."/>
            <person name="Jaros M."/>
            <person name="Krenek A."/>
            <person name="Repkova J."/>
        </authorList>
    </citation>
    <scope>NUCLEOTIDE SEQUENCE [LARGE SCALE GENOMIC DNA]</scope>
    <source>
        <strain evidence="3">cv. Tatra</strain>
        <tissue evidence="2">Young leaves</tissue>
    </source>
</reference>
<dbReference type="AlphaFoldDB" id="A0A2K3NPW9"/>
<reference evidence="2 3" key="2">
    <citation type="journal article" date="2017" name="Front. Plant Sci.">
        <title>Gene Classification and Mining of Molecular Markers Useful in Red Clover (Trifolium pratense) Breeding.</title>
        <authorList>
            <person name="Istvanek J."/>
            <person name="Dluhosova J."/>
            <person name="Dluhos P."/>
            <person name="Patkova L."/>
            <person name="Nedelnik J."/>
            <person name="Repkova J."/>
        </authorList>
    </citation>
    <scope>NUCLEOTIDE SEQUENCE [LARGE SCALE GENOMIC DNA]</scope>
    <source>
        <strain evidence="3">cv. Tatra</strain>
        <tissue evidence="2">Young leaves</tissue>
    </source>
</reference>
<evidence type="ECO:0000256" key="1">
    <source>
        <dbReference type="SAM" id="MobiDB-lite"/>
    </source>
</evidence>